<evidence type="ECO:0000256" key="1">
    <source>
        <dbReference type="SAM" id="Phobius"/>
    </source>
</evidence>
<feature type="transmembrane region" description="Helical" evidence="1">
    <location>
        <begin position="20"/>
        <end position="40"/>
    </location>
</feature>
<dbReference type="PANTHER" id="PTHR46964">
    <property type="entry name" value="SERPENTINE RECEPTOR, CLASS I-RELATED"/>
    <property type="match status" value="1"/>
</dbReference>
<dbReference type="AlphaFoldDB" id="A0AAE9AB70"/>
<proteinExistence type="predicted"/>
<protein>
    <submittedName>
        <fullName evidence="2">Uncharacterized protein</fullName>
    </submittedName>
</protein>
<feature type="transmembrane region" description="Helical" evidence="1">
    <location>
        <begin position="100"/>
        <end position="124"/>
    </location>
</feature>
<gene>
    <name evidence="2" type="ORF">L3Y34_004165</name>
</gene>
<dbReference type="Pfam" id="PF10327">
    <property type="entry name" value="7TM_GPCR_Sri"/>
    <property type="match status" value="1"/>
</dbReference>
<dbReference type="SUPFAM" id="SSF81321">
    <property type="entry name" value="Family A G protein-coupled receptor-like"/>
    <property type="match status" value="1"/>
</dbReference>
<dbReference type="Gene3D" id="1.20.1070.10">
    <property type="entry name" value="Rhodopsin 7-helix transmembrane proteins"/>
    <property type="match status" value="1"/>
</dbReference>
<dbReference type="Proteomes" id="UP000827892">
    <property type="component" value="Chromosome IV"/>
</dbReference>
<keyword evidence="1" id="KW-0472">Membrane</keyword>
<dbReference type="EMBL" id="CP090894">
    <property type="protein sequence ID" value="ULT95249.1"/>
    <property type="molecule type" value="Genomic_DNA"/>
</dbReference>
<dbReference type="InterPro" id="IPR019429">
    <property type="entry name" value="7TM_GPCR_serpentine_rcpt_Sri"/>
</dbReference>
<reference evidence="2 3" key="1">
    <citation type="submission" date="2022-05" db="EMBL/GenBank/DDBJ databases">
        <title>Chromosome-level reference genomes for two strains of Caenorhabditis briggsae: an improved platform for comparative genomics.</title>
        <authorList>
            <person name="Stevens L."/>
            <person name="Andersen E.C."/>
        </authorList>
    </citation>
    <scope>NUCLEOTIDE SEQUENCE [LARGE SCALE GENOMIC DNA]</scope>
    <source>
        <strain evidence="2">QX1410_ONT</strain>
        <tissue evidence="2">Whole-organism</tissue>
    </source>
</reference>
<organism evidence="2 3">
    <name type="scientific">Caenorhabditis briggsae</name>
    <dbReference type="NCBI Taxonomy" id="6238"/>
    <lineage>
        <taxon>Eukaryota</taxon>
        <taxon>Metazoa</taxon>
        <taxon>Ecdysozoa</taxon>
        <taxon>Nematoda</taxon>
        <taxon>Chromadorea</taxon>
        <taxon>Rhabditida</taxon>
        <taxon>Rhabditina</taxon>
        <taxon>Rhabditomorpha</taxon>
        <taxon>Rhabditoidea</taxon>
        <taxon>Rhabditidae</taxon>
        <taxon>Peloderinae</taxon>
        <taxon>Caenorhabditis</taxon>
    </lineage>
</organism>
<feature type="transmembrane region" description="Helical" evidence="1">
    <location>
        <begin position="283"/>
        <end position="302"/>
    </location>
</feature>
<feature type="transmembrane region" description="Helical" evidence="1">
    <location>
        <begin position="243"/>
        <end position="271"/>
    </location>
</feature>
<evidence type="ECO:0000313" key="2">
    <source>
        <dbReference type="EMBL" id="ULT95249.1"/>
    </source>
</evidence>
<sequence length="346" mass="39526">MYTYSEVTVDVNTPNILLTFYRIHGVFALVFNILGVVLIMKNPRIVRLYRGFMLNMQILSLLADAQTTLLMQPVYIFPIIGGYTNGVWWNVFRMSSHLQMGIFLLLLYLQVASIVCAIVTKYHVVSNIGNTTNRPLLFWIFVIFYHCCAFLIFGIFCMSYLTKEQAVDLVKIKFPNAMNIFTVENVEIYDMEVNKWMIMTTSMIIAMLTSSILISLYFSIRLLKTLRSKRLVISARSFRGHQIAVTSLMAQATIPFIVIIIPIGTIVYFFVHIVPNSQGISNIMMAIYSFHSSLSTAVMIISTPQYRKMIRRGFKLPTALTSPQMTRVHPLSATTFRLKKLSNPGM</sequence>
<keyword evidence="1" id="KW-1133">Transmembrane helix</keyword>
<feature type="transmembrane region" description="Helical" evidence="1">
    <location>
        <begin position="61"/>
        <end position="80"/>
    </location>
</feature>
<evidence type="ECO:0000313" key="3">
    <source>
        <dbReference type="Proteomes" id="UP000827892"/>
    </source>
</evidence>
<keyword evidence="1" id="KW-0812">Transmembrane</keyword>
<accession>A0AAE9AB70</accession>
<name>A0AAE9AB70_CAEBR</name>
<feature type="transmembrane region" description="Helical" evidence="1">
    <location>
        <begin position="136"/>
        <end position="161"/>
    </location>
</feature>
<feature type="transmembrane region" description="Helical" evidence="1">
    <location>
        <begin position="196"/>
        <end position="223"/>
    </location>
</feature>